<organism evidence="2 3">
    <name type="scientific">Solanum stoloniferum</name>
    <dbReference type="NCBI Taxonomy" id="62892"/>
    <lineage>
        <taxon>Eukaryota</taxon>
        <taxon>Viridiplantae</taxon>
        <taxon>Streptophyta</taxon>
        <taxon>Embryophyta</taxon>
        <taxon>Tracheophyta</taxon>
        <taxon>Spermatophyta</taxon>
        <taxon>Magnoliopsida</taxon>
        <taxon>eudicotyledons</taxon>
        <taxon>Gunneridae</taxon>
        <taxon>Pentapetalae</taxon>
        <taxon>asterids</taxon>
        <taxon>lamiids</taxon>
        <taxon>Solanales</taxon>
        <taxon>Solanaceae</taxon>
        <taxon>Solanoideae</taxon>
        <taxon>Solaneae</taxon>
        <taxon>Solanum</taxon>
    </lineage>
</organism>
<dbReference type="AlphaFoldDB" id="A0ABD2UGY9"/>
<keyword evidence="3" id="KW-1185">Reference proteome</keyword>
<feature type="domain" description="KIB1-4 beta-propeller" evidence="1">
    <location>
        <begin position="26"/>
        <end position="305"/>
    </location>
</feature>
<dbReference type="InterPro" id="IPR005174">
    <property type="entry name" value="KIB1-4_b-propeller"/>
</dbReference>
<comment type="caution">
    <text evidence="2">The sequence shown here is derived from an EMBL/GenBank/DDBJ whole genome shotgun (WGS) entry which is preliminary data.</text>
</comment>
<name>A0ABD2UGY9_9SOLN</name>
<dbReference type="PANTHER" id="PTHR44259">
    <property type="entry name" value="OS07G0183000 PROTEIN-RELATED"/>
    <property type="match status" value="1"/>
</dbReference>
<gene>
    <name evidence="2" type="ORF">AABB24_009102</name>
</gene>
<proteinExistence type="predicted"/>
<dbReference type="Proteomes" id="UP001627284">
    <property type="component" value="Unassembled WGS sequence"/>
</dbReference>
<evidence type="ECO:0000313" key="3">
    <source>
        <dbReference type="Proteomes" id="UP001627284"/>
    </source>
</evidence>
<evidence type="ECO:0000313" key="2">
    <source>
        <dbReference type="EMBL" id="KAL3368059.1"/>
    </source>
</evidence>
<dbReference type="EMBL" id="JBJKTR010000005">
    <property type="protein sequence ID" value="KAL3368059.1"/>
    <property type="molecule type" value="Genomic_DNA"/>
</dbReference>
<sequence>MAAAASTKVPLLMLAEKGENGEIREFFDLSSGITHSMNLPELAGKCCLGVGFPGWVFTSDKQGNMNLFHIFTRTLINLPHMSMLEGYDSEEELGEVDCTDYVEKAVISADPLSSPTTDYVLGLIQGSPSTFAFWRPGDTFFTSLGSTIPDCAYSDITWYNGNFYGPNFIGDIVIFSFQHDDCGGARIVKGIPVDLIGCCQLYIVYSMGELLVIHRDGPISDEGQDTDQYGAKAFHVYKINDCNYEEIKDLGDRALFVGKSATLDMAIEDDQGSGCKRNHIYFTDDCVDSYFNLEQGGGKDMGVYNMVDGTIVPHYTGQSYHKVTPPLWV</sequence>
<evidence type="ECO:0000259" key="1">
    <source>
        <dbReference type="Pfam" id="PF03478"/>
    </source>
</evidence>
<accession>A0ABD2UGY9</accession>
<reference evidence="2 3" key="1">
    <citation type="submission" date="2024-05" db="EMBL/GenBank/DDBJ databases">
        <title>De novo assembly of an allotetraploid wild potato.</title>
        <authorList>
            <person name="Hosaka A.J."/>
        </authorList>
    </citation>
    <scope>NUCLEOTIDE SEQUENCE [LARGE SCALE GENOMIC DNA]</scope>
    <source>
        <tissue evidence="2">Young leaves</tissue>
    </source>
</reference>
<dbReference type="PANTHER" id="PTHR44259:SF17">
    <property type="entry name" value="F-BOX PROTEIN SKIP23-LIKE"/>
    <property type="match status" value="1"/>
</dbReference>
<dbReference type="Pfam" id="PF03478">
    <property type="entry name" value="Beta-prop_KIB1-4"/>
    <property type="match status" value="1"/>
</dbReference>
<protein>
    <recommendedName>
        <fullName evidence="1">KIB1-4 beta-propeller domain-containing protein</fullName>
    </recommendedName>
</protein>
<dbReference type="InterPro" id="IPR050942">
    <property type="entry name" value="F-box_BR-signaling"/>
</dbReference>